<organism evidence="11 12">
    <name type="scientific">Ferrovibrio terrae</name>
    <dbReference type="NCBI Taxonomy" id="2594003"/>
    <lineage>
        <taxon>Bacteria</taxon>
        <taxon>Pseudomonadati</taxon>
        <taxon>Pseudomonadota</taxon>
        <taxon>Alphaproteobacteria</taxon>
        <taxon>Rhodospirillales</taxon>
        <taxon>Rhodospirillaceae</taxon>
        <taxon>Ferrovibrio</taxon>
    </lineage>
</organism>
<dbReference type="PANTHER" id="PTHR43711">
    <property type="entry name" value="TWO-COMPONENT HISTIDINE KINASE"/>
    <property type="match status" value="1"/>
</dbReference>
<dbReference type="Pfam" id="PF00512">
    <property type="entry name" value="HisKA"/>
    <property type="match status" value="1"/>
</dbReference>
<dbReference type="InterPro" id="IPR036097">
    <property type="entry name" value="HisK_dim/P_sf"/>
</dbReference>
<dbReference type="PANTHER" id="PTHR43711:SF31">
    <property type="entry name" value="HISTIDINE KINASE"/>
    <property type="match status" value="1"/>
</dbReference>
<feature type="transmembrane region" description="Helical" evidence="9">
    <location>
        <begin position="137"/>
        <end position="157"/>
    </location>
</feature>
<keyword evidence="4" id="KW-0808">Transferase</keyword>
<feature type="coiled-coil region" evidence="7">
    <location>
        <begin position="326"/>
        <end position="363"/>
    </location>
</feature>
<dbReference type="InterPro" id="IPR036890">
    <property type="entry name" value="HATPase_C_sf"/>
</dbReference>
<feature type="compositionally biased region" description="Low complexity" evidence="8">
    <location>
        <begin position="1"/>
        <end position="20"/>
    </location>
</feature>
<dbReference type="InterPro" id="IPR050736">
    <property type="entry name" value="Sensor_HK_Regulatory"/>
</dbReference>
<dbReference type="InterPro" id="IPR003661">
    <property type="entry name" value="HisK_dim/P_dom"/>
</dbReference>
<dbReference type="InterPro" id="IPR005467">
    <property type="entry name" value="His_kinase_dom"/>
</dbReference>
<feature type="transmembrane region" description="Helical" evidence="9">
    <location>
        <begin position="72"/>
        <end position="90"/>
    </location>
</feature>
<evidence type="ECO:0000256" key="8">
    <source>
        <dbReference type="SAM" id="MobiDB-lite"/>
    </source>
</evidence>
<evidence type="ECO:0000256" key="6">
    <source>
        <dbReference type="ARBA" id="ARBA00023012"/>
    </source>
</evidence>
<evidence type="ECO:0000313" key="11">
    <source>
        <dbReference type="EMBL" id="QDO97184.1"/>
    </source>
</evidence>
<gene>
    <name evidence="11" type="ORF">FNB15_07835</name>
</gene>
<evidence type="ECO:0000313" key="12">
    <source>
        <dbReference type="Proteomes" id="UP000317496"/>
    </source>
</evidence>
<dbReference type="KEGG" id="fer:FNB15_07835"/>
<evidence type="ECO:0000256" key="4">
    <source>
        <dbReference type="ARBA" id="ARBA00022679"/>
    </source>
</evidence>
<dbReference type="Pfam" id="PF02518">
    <property type="entry name" value="HATPase_c"/>
    <property type="match status" value="1"/>
</dbReference>
<feature type="transmembrane region" description="Helical" evidence="9">
    <location>
        <begin position="185"/>
        <end position="205"/>
    </location>
</feature>
<keyword evidence="9" id="KW-1133">Transmembrane helix</keyword>
<feature type="transmembrane region" description="Helical" evidence="9">
    <location>
        <begin position="43"/>
        <end position="66"/>
    </location>
</feature>
<feature type="region of interest" description="Disordered" evidence="8">
    <location>
        <begin position="1"/>
        <end position="33"/>
    </location>
</feature>
<evidence type="ECO:0000259" key="10">
    <source>
        <dbReference type="PROSITE" id="PS50109"/>
    </source>
</evidence>
<dbReference type="SUPFAM" id="SSF47384">
    <property type="entry name" value="Homodimeric domain of signal transducing histidine kinase"/>
    <property type="match status" value="1"/>
</dbReference>
<dbReference type="Gene3D" id="1.10.287.130">
    <property type="match status" value="1"/>
</dbReference>
<dbReference type="PROSITE" id="PS50109">
    <property type="entry name" value="HIS_KIN"/>
    <property type="match status" value="1"/>
</dbReference>
<keyword evidence="3" id="KW-0597">Phosphoprotein</keyword>
<dbReference type="FunFam" id="3.30.565.10:FF:000006">
    <property type="entry name" value="Sensor histidine kinase WalK"/>
    <property type="match status" value="1"/>
</dbReference>
<dbReference type="SMART" id="SM00387">
    <property type="entry name" value="HATPase_c"/>
    <property type="match status" value="1"/>
</dbReference>
<dbReference type="RefSeq" id="WP_144068165.1">
    <property type="nucleotide sequence ID" value="NZ_CP041636.1"/>
</dbReference>
<name>A0A516H088_9PROT</name>
<evidence type="ECO:0000256" key="1">
    <source>
        <dbReference type="ARBA" id="ARBA00000085"/>
    </source>
</evidence>
<evidence type="ECO:0000256" key="9">
    <source>
        <dbReference type="SAM" id="Phobius"/>
    </source>
</evidence>
<evidence type="ECO:0000256" key="3">
    <source>
        <dbReference type="ARBA" id="ARBA00022553"/>
    </source>
</evidence>
<keyword evidence="7" id="KW-0175">Coiled coil</keyword>
<keyword evidence="12" id="KW-1185">Reference proteome</keyword>
<dbReference type="Gene3D" id="3.30.565.10">
    <property type="entry name" value="Histidine kinase-like ATPase, C-terminal domain"/>
    <property type="match status" value="1"/>
</dbReference>
<evidence type="ECO:0000256" key="5">
    <source>
        <dbReference type="ARBA" id="ARBA00022777"/>
    </source>
</evidence>
<dbReference type="PRINTS" id="PR00344">
    <property type="entry name" value="BCTRLSENSOR"/>
</dbReference>
<comment type="catalytic activity">
    <reaction evidence="1">
        <text>ATP + protein L-histidine = ADP + protein N-phospho-L-histidine.</text>
        <dbReference type="EC" id="2.7.13.3"/>
    </reaction>
</comment>
<dbReference type="Proteomes" id="UP000317496">
    <property type="component" value="Chromosome"/>
</dbReference>
<dbReference type="SMART" id="SM00388">
    <property type="entry name" value="HisKA"/>
    <property type="match status" value="1"/>
</dbReference>
<feature type="transmembrane region" description="Helical" evidence="9">
    <location>
        <begin position="111"/>
        <end position="131"/>
    </location>
</feature>
<proteinExistence type="predicted"/>
<keyword evidence="9" id="KW-0812">Transmembrane</keyword>
<protein>
    <recommendedName>
        <fullName evidence="2">histidine kinase</fullName>
        <ecNumber evidence="2">2.7.13.3</ecNumber>
    </recommendedName>
</protein>
<accession>A0A516H088</accession>
<dbReference type="GO" id="GO:0000155">
    <property type="term" value="F:phosphorelay sensor kinase activity"/>
    <property type="evidence" value="ECO:0007669"/>
    <property type="project" value="InterPro"/>
</dbReference>
<evidence type="ECO:0000256" key="7">
    <source>
        <dbReference type="SAM" id="Coils"/>
    </source>
</evidence>
<dbReference type="InterPro" id="IPR003594">
    <property type="entry name" value="HATPase_dom"/>
</dbReference>
<sequence>MSDASHTSPGGPTPGETSPRPTDPAAPGGASRRNPTLVSFRQVVPINAGVTIVNVTAVAVLLIGQIPLSWLLSWWLLHAAGLIYMLYRWITYARRADRDQGRAARMRAFDIWGAGFSGVAWGAAALFLPQLDEAHRLLVIMVAAGMLAGSAATLAVVPKAALTFMLLIAVPFISFFLWQGGTIGVAMAVVSTLYTVAMILTNRIVNGVIRRNRRLHEENTALYARIRAAQGELLDIAESTEAFAFLDGDNRLLLWNRRLPALLGLSETLFGRGASLPGLLRRAGLPDRVLNSEMTGRALQLPNGRWLQIGRRTTPQGDSALIVIDITEQQEASAKLQSQNARLEELFREVSQARDAALRASQAKSIFLANMSHELRTPLNAIIGFSDIVQQKMFGPDWAKYDEYLRDINGSARHLLSVIDDILDLARIEANQIQLHEQPVMLDEELPICARLAASHYGRTVEAVVVSVPHDLPSLHADARLVRQIMINLIGNALKFSPTGIPVEAEARLDAASNEILLKVTDRGIGIAPEDQSRIFDAFEQADTQLSRKYGGVGLGLSLVRAFVRAHQGSIAIDSAPSRGTVITVSFPASRTGISQSI</sequence>
<feature type="domain" description="Histidine kinase" evidence="10">
    <location>
        <begin position="370"/>
        <end position="591"/>
    </location>
</feature>
<dbReference type="EMBL" id="CP041636">
    <property type="protein sequence ID" value="QDO97184.1"/>
    <property type="molecule type" value="Genomic_DNA"/>
</dbReference>
<dbReference type="CDD" id="cd16922">
    <property type="entry name" value="HATPase_EvgS-ArcB-TorS-like"/>
    <property type="match status" value="1"/>
</dbReference>
<evidence type="ECO:0000256" key="2">
    <source>
        <dbReference type="ARBA" id="ARBA00012438"/>
    </source>
</evidence>
<dbReference type="OrthoDB" id="9801651at2"/>
<dbReference type="SUPFAM" id="SSF55874">
    <property type="entry name" value="ATPase domain of HSP90 chaperone/DNA topoisomerase II/histidine kinase"/>
    <property type="match status" value="1"/>
</dbReference>
<dbReference type="InterPro" id="IPR004358">
    <property type="entry name" value="Sig_transdc_His_kin-like_C"/>
</dbReference>
<dbReference type="EC" id="2.7.13.3" evidence="2"/>
<keyword evidence="5" id="KW-0418">Kinase</keyword>
<dbReference type="CDD" id="cd00082">
    <property type="entry name" value="HisKA"/>
    <property type="match status" value="1"/>
</dbReference>
<keyword evidence="9" id="KW-0472">Membrane</keyword>
<feature type="transmembrane region" description="Helical" evidence="9">
    <location>
        <begin position="162"/>
        <end position="179"/>
    </location>
</feature>
<dbReference type="AlphaFoldDB" id="A0A516H088"/>
<reference evidence="11 12" key="1">
    <citation type="submission" date="2019-07" db="EMBL/GenBank/DDBJ databases">
        <title>Genome sequencing for Ferrovibrio sp. K5.</title>
        <authorList>
            <person name="Park S.-J."/>
        </authorList>
    </citation>
    <scope>NUCLEOTIDE SEQUENCE [LARGE SCALE GENOMIC DNA]</scope>
    <source>
        <strain evidence="11 12">K5</strain>
    </source>
</reference>
<keyword evidence="6" id="KW-0902">Two-component regulatory system</keyword>